<dbReference type="InterPro" id="IPR019692">
    <property type="entry name" value="CFP-6_PH"/>
</dbReference>
<dbReference type="EMBL" id="BAABHS010000002">
    <property type="protein sequence ID" value="GAA4949483.1"/>
    <property type="molecule type" value="Genomic_DNA"/>
</dbReference>
<feature type="transmembrane region" description="Helical" evidence="1">
    <location>
        <begin position="15"/>
        <end position="35"/>
    </location>
</feature>
<gene>
    <name evidence="3" type="ORF">GCM10023205_07450</name>
</gene>
<feature type="transmembrane region" description="Helical" evidence="1">
    <location>
        <begin position="42"/>
        <end position="65"/>
    </location>
</feature>
<comment type="caution">
    <text evidence="3">The sequence shown here is derived from an EMBL/GenBank/DDBJ whole genome shotgun (WGS) entry which is preliminary data.</text>
</comment>
<evidence type="ECO:0000313" key="4">
    <source>
        <dbReference type="Proteomes" id="UP001500466"/>
    </source>
</evidence>
<proteinExistence type="predicted"/>
<dbReference type="RefSeq" id="WP_345673777.1">
    <property type="nucleotide sequence ID" value="NZ_BAABHS010000002.1"/>
</dbReference>
<keyword evidence="1" id="KW-0472">Membrane</keyword>
<accession>A0ABP9GRE2</accession>
<sequence length="197" mass="21167">MSNDEGVTSYRSKPAAFTGVVLLAVGLWLMIDTLVRGSGRTALMVIGVVLALGTVVFALTLRAAVFAGPERLVIRNPFRGIEIPWGAIDEIRAEYSLEVRAQGKSFHIWAIPVSLRERKRALRANARATAEDPMDRGHSSVHYIPQAAVADHALADLRGMAEQFAKESTGDVKAVWYLPVLAPIVVGIVLAAVAAAL</sequence>
<organism evidence="3 4">
    <name type="scientific">Yinghuangia aomiensis</name>
    <dbReference type="NCBI Taxonomy" id="676205"/>
    <lineage>
        <taxon>Bacteria</taxon>
        <taxon>Bacillati</taxon>
        <taxon>Actinomycetota</taxon>
        <taxon>Actinomycetes</taxon>
        <taxon>Kitasatosporales</taxon>
        <taxon>Streptomycetaceae</taxon>
        <taxon>Yinghuangia</taxon>
    </lineage>
</organism>
<feature type="transmembrane region" description="Helical" evidence="1">
    <location>
        <begin position="174"/>
        <end position="196"/>
    </location>
</feature>
<dbReference type="Proteomes" id="UP001500466">
    <property type="component" value="Unassembled WGS sequence"/>
</dbReference>
<reference evidence="4" key="1">
    <citation type="journal article" date="2019" name="Int. J. Syst. Evol. Microbiol.">
        <title>The Global Catalogue of Microorganisms (GCM) 10K type strain sequencing project: providing services to taxonomists for standard genome sequencing and annotation.</title>
        <authorList>
            <consortium name="The Broad Institute Genomics Platform"/>
            <consortium name="The Broad Institute Genome Sequencing Center for Infectious Disease"/>
            <person name="Wu L."/>
            <person name="Ma J."/>
        </authorList>
    </citation>
    <scope>NUCLEOTIDE SEQUENCE [LARGE SCALE GENOMIC DNA]</scope>
    <source>
        <strain evidence="4">JCM 17986</strain>
    </source>
</reference>
<dbReference type="Pfam" id="PF10756">
    <property type="entry name" value="bPH_6"/>
    <property type="match status" value="1"/>
</dbReference>
<keyword evidence="1" id="KW-1133">Transmembrane helix</keyword>
<evidence type="ECO:0000259" key="2">
    <source>
        <dbReference type="Pfam" id="PF10756"/>
    </source>
</evidence>
<keyword evidence="1" id="KW-0812">Transmembrane</keyword>
<evidence type="ECO:0000313" key="3">
    <source>
        <dbReference type="EMBL" id="GAA4949483.1"/>
    </source>
</evidence>
<protein>
    <recommendedName>
        <fullName evidence="2">Low molecular weight protein antigen 6 PH domain-containing protein</fullName>
    </recommendedName>
</protein>
<feature type="domain" description="Low molecular weight protein antigen 6 PH" evidence="2">
    <location>
        <begin position="62"/>
        <end position="118"/>
    </location>
</feature>
<keyword evidence="4" id="KW-1185">Reference proteome</keyword>
<name>A0ABP9GRE2_9ACTN</name>
<evidence type="ECO:0000256" key="1">
    <source>
        <dbReference type="SAM" id="Phobius"/>
    </source>
</evidence>